<comment type="caution">
    <text evidence="2">The sequence shown here is derived from an EMBL/GenBank/DDBJ whole genome shotgun (WGS) entry which is preliminary data.</text>
</comment>
<feature type="transmembrane region" description="Helical" evidence="1">
    <location>
        <begin position="38"/>
        <end position="58"/>
    </location>
</feature>
<dbReference type="Proteomes" id="UP000197269">
    <property type="component" value="Unassembled WGS sequence"/>
</dbReference>
<feature type="transmembrane region" description="Helical" evidence="1">
    <location>
        <begin position="7"/>
        <end position="26"/>
    </location>
</feature>
<keyword evidence="1" id="KW-0812">Transmembrane</keyword>
<dbReference type="EMBL" id="MXPU01000008">
    <property type="protein sequence ID" value="OWO94307.1"/>
    <property type="molecule type" value="Genomic_DNA"/>
</dbReference>
<name>A0A246DVI5_9HYPH</name>
<evidence type="ECO:0000256" key="1">
    <source>
        <dbReference type="SAM" id="Phobius"/>
    </source>
</evidence>
<reference evidence="2 3" key="1">
    <citation type="submission" date="2017-03" db="EMBL/GenBank/DDBJ databases">
        <title>Genome of strain Rhizobium sp. CNPSo 668.</title>
        <authorList>
            <person name="Ribeiro R."/>
        </authorList>
    </citation>
    <scope>NUCLEOTIDE SEQUENCE [LARGE SCALE GENOMIC DNA]</scope>
    <source>
        <strain evidence="2 3">CNPSo 668</strain>
    </source>
</reference>
<evidence type="ECO:0000313" key="2">
    <source>
        <dbReference type="EMBL" id="OWO94307.1"/>
    </source>
</evidence>
<keyword evidence="1" id="KW-1133">Transmembrane helix</keyword>
<gene>
    <name evidence="2" type="ORF">B5E41_14180</name>
</gene>
<dbReference type="RefSeq" id="WP_088394528.1">
    <property type="nucleotide sequence ID" value="NZ_MXPU01000008.1"/>
</dbReference>
<accession>A0A246DVI5</accession>
<sequence length="63" mass="6748">MTGFWRLIVQEIVLSAILAAGAVLSLPKLTDPNTSTDYPLAIVVFLAMSGALVAYELLTRKPS</sequence>
<organism evidence="2 3">
    <name type="scientific">Rhizobium esperanzae</name>
    <dbReference type="NCBI Taxonomy" id="1967781"/>
    <lineage>
        <taxon>Bacteria</taxon>
        <taxon>Pseudomonadati</taxon>
        <taxon>Pseudomonadota</taxon>
        <taxon>Alphaproteobacteria</taxon>
        <taxon>Hyphomicrobiales</taxon>
        <taxon>Rhizobiaceae</taxon>
        <taxon>Rhizobium/Agrobacterium group</taxon>
        <taxon>Rhizobium</taxon>
    </lineage>
</organism>
<protein>
    <submittedName>
        <fullName evidence="2">Uncharacterized protein</fullName>
    </submittedName>
</protein>
<dbReference type="AlphaFoldDB" id="A0A246DVI5"/>
<evidence type="ECO:0000313" key="3">
    <source>
        <dbReference type="Proteomes" id="UP000197269"/>
    </source>
</evidence>
<proteinExistence type="predicted"/>
<keyword evidence="1" id="KW-0472">Membrane</keyword>